<reference evidence="2" key="1">
    <citation type="submission" date="2018-05" db="EMBL/GenBank/DDBJ databases">
        <authorList>
            <person name="Lanie J.A."/>
            <person name="Ng W.-L."/>
            <person name="Kazmierczak K.M."/>
            <person name="Andrzejewski T.M."/>
            <person name="Davidsen T.M."/>
            <person name="Wayne K.J."/>
            <person name="Tettelin H."/>
            <person name="Glass J.I."/>
            <person name="Rusch D."/>
            <person name="Podicherti R."/>
            <person name="Tsui H.-C.T."/>
            <person name="Winkler M.E."/>
        </authorList>
    </citation>
    <scope>NUCLEOTIDE SEQUENCE</scope>
</reference>
<dbReference type="InterPro" id="IPR001347">
    <property type="entry name" value="SIS_dom"/>
</dbReference>
<dbReference type="InterPro" id="IPR050099">
    <property type="entry name" value="SIS_GmhA/DiaA_subfam"/>
</dbReference>
<feature type="domain" description="SIS" evidence="1">
    <location>
        <begin position="16"/>
        <end position="175"/>
    </location>
</feature>
<dbReference type="Gene3D" id="3.40.50.10490">
    <property type="entry name" value="Glucose-6-phosphate isomerase like protein, domain 1"/>
    <property type="match status" value="1"/>
</dbReference>
<dbReference type="SUPFAM" id="SSF52374">
    <property type="entry name" value="Nucleotidylyl transferase"/>
    <property type="match status" value="1"/>
</dbReference>
<dbReference type="NCBIfam" id="TIGR00125">
    <property type="entry name" value="cyt_tran_rel"/>
    <property type="match status" value="1"/>
</dbReference>
<dbReference type="Pfam" id="PF01467">
    <property type="entry name" value="CTP_transf_like"/>
    <property type="match status" value="1"/>
</dbReference>
<dbReference type="SUPFAM" id="SSF53697">
    <property type="entry name" value="SIS domain"/>
    <property type="match status" value="1"/>
</dbReference>
<dbReference type="InterPro" id="IPR004821">
    <property type="entry name" value="Cyt_trans-like"/>
</dbReference>
<accession>A0A381TQ73</accession>
<organism evidence="2">
    <name type="scientific">marine metagenome</name>
    <dbReference type="NCBI Taxonomy" id="408172"/>
    <lineage>
        <taxon>unclassified sequences</taxon>
        <taxon>metagenomes</taxon>
        <taxon>ecological metagenomes</taxon>
    </lineage>
</organism>
<dbReference type="PANTHER" id="PTHR30390">
    <property type="entry name" value="SEDOHEPTULOSE 7-PHOSPHATE ISOMERASE / DNAA INITIATOR-ASSOCIATING FACTOR FOR REPLICATION INITIATION"/>
    <property type="match status" value="1"/>
</dbReference>
<dbReference type="InterPro" id="IPR014729">
    <property type="entry name" value="Rossmann-like_a/b/a_fold"/>
</dbReference>
<dbReference type="Pfam" id="PF13580">
    <property type="entry name" value="SIS_2"/>
    <property type="match status" value="1"/>
</dbReference>
<name>A0A381TQ73_9ZZZZ</name>
<sequence>MDPRFAREIARAGLEVGRVLAGGGAVFAAGNGGSATQCQHLTSELVGRFRDDRPGLRAVSLTAEPATLTAIANDYGFEQVFSRQIEALGSPGDLLIVFSTSGNSPNVMAAARIAQESGLSVIGVSAVGGGQLAACCDFLVGAPSGSTAAVQEDHLTVIHLICEVVESVIFGLEYGPKEVVGLVGLDVAVEQREIWRSEGRTVAWTSGCFDLLHAGHLGVIEAASAEADVLIVGVNSDDSVRRLKGPERPIVPQAERAALIGALRSVDLVVVFDEDDPSRCVELLTPEVYCKGGDYASGARPLPEREIVESYGGRLVFFPLVDGVSTTGRVARHRTGG</sequence>
<dbReference type="GO" id="GO:0003824">
    <property type="term" value="F:catalytic activity"/>
    <property type="evidence" value="ECO:0007669"/>
    <property type="project" value="InterPro"/>
</dbReference>
<dbReference type="GO" id="GO:1901135">
    <property type="term" value="P:carbohydrate derivative metabolic process"/>
    <property type="evidence" value="ECO:0007669"/>
    <property type="project" value="InterPro"/>
</dbReference>
<protein>
    <recommendedName>
        <fullName evidence="1">SIS domain-containing protein</fullName>
    </recommendedName>
</protein>
<gene>
    <name evidence="2" type="ORF">METZ01_LOCUS70495</name>
</gene>
<proteinExistence type="predicted"/>
<dbReference type="EMBL" id="UINC01004897">
    <property type="protein sequence ID" value="SVA17641.1"/>
    <property type="molecule type" value="Genomic_DNA"/>
</dbReference>
<evidence type="ECO:0000259" key="1">
    <source>
        <dbReference type="PROSITE" id="PS51464"/>
    </source>
</evidence>
<dbReference type="GO" id="GO:0097367">
    <property type="term" value="F:carbohydrate derivative binding"/>
    <property type="evidence" value="ECO:0007669"/>
    <property type="project" value="InterPro"/>
</dbReference>
<dbReference type="PROSITE" id="PS51464">
    <property type="entry name" value="SIS"/>
    <property type="match status" value="1"/>
</dbReference>
<evidence type="ECO:0000313" key="2">
    <source>
        <dbReference type="EMBL" id="SVA17641.1"/>
    </source>
</evidence>
<dbReference type="InterPro" id="IPR046348">
    <property type="entry name" value="SIS_dom_sf"/>
</dbReference>
<dbReference type="PANTHER" id="PTHR30390:SF6">
    <property type="entry name" value="DNAA INITIATOR-ASSOCIATING PROTEIN DIAA"/>
    <property type="match status" value="1"/>
</dbReference>
<dbReference type="CDD" id="cd05006">
    <property type="entry name" value="SIS_GmhA"/>
    <property type="match status" value="1"/>
</dbReference>
<dbReference type="InterPro" id="IPR035461">
    <property type="entry name" value="GmhA/DiaA"/>
</dbReference>
<dbReference type="Gene3D" id="3.40.50.620">
    <property type="entry name" value="HUPs"/>
    <property type="match status" value="1"/>
</dbReference>
<dbReference type="AlphaFoldDB" id="A0A381TQ73"/>